<feature type="signal peptide" evidence="1">
    <location>
        <begin position="1"/>
        <end position="17"/>
    </location>
</feature>
<dbReference type="AlphaFoldDB" id="A0A2M4DN44"/>
<reference evidence="2" key="1">
    <citation type="submission" date="2018-01" db="EMBL/GenBank/DDBJ databases">
        <title>An insight into the sialome of Amazonian anophelines.</title>
        <authorList>
            <person name="Ribeiro J.M."/>
            <person name="Scarpassa V."/>
            <person name="Calvo E."/>
        </authorList>
    </citation>
    <scope>NUCLEOTIDE SEQUENCE</scope>
</reference>
<proteinExistence type="predicted"/>
<sequence>MFAVALLTLASVLPATTVPRPLGTIIAIACLLHLTRRFGRLFLCKQRSKCNDGFGKSSWKRKRKKKGAAINNAALVTYPAPTGAFGRSLAKRIVLRDCLLV</sequence>
<organism evidence="2">
    <name type="scientific">Anopheles darlingi</name>
    <name type="common">Mosquito</name>
    <dbReference type="NCBI Taxonomy" id="43151"/>
    <lineage>
        <taxon>Eukaryota</taxon>
        <taxon>Metazoa</taxon>
        <taxon>Ecdysozoa</taxon>
        <taxon>Arthropoda</taxon>
        <taxon>Hexapoda</taxon>
        <taxon>Insecta</taxon>
        <taxon>Pterygota</taxon>
        <taxon>Neoptera</taxon>
        <taxon>Endopterygota</taxon>
        <taxon>Diptera</taxon>
        <taxon>Nematocera</taxon>
        <taxon>Culicoidea</taxon>
        <taxon>Culicidae</taxon>
        <taxon>Anophelinae</taxon>
        <taxon>Anopheles</taxon>
    </lineage>
</organism>
<protein>
    <submittedName>
        <fullName evidence="2">Putative secreted protein</fullName>
    </submittedName>
</protein>
<keyword evidence="1" id="KW-0732">Signal</keyword>
<evidence type="ECO:0000256" key="1">
    <source>
        <dbReference type="SAM" id="SignalP"/>
    </source>
</evidence>
<feature type="chain" id="PRO_5014610849" evidence="1">
    <location>
        <begin position="18"/>
        <end position="101"/>
    </location>
</feature>
<accession>A0A2M4DN44</accession>
<evidence type="ECO:0000313" key="2">
    <source>
        <dbReference type="EMBL" id="MBW78935.1"/>
    </source>
</evidence>
<name>A0A2M4DN44_ANODA</name>
<dbReference type="EMBL" id="GGFL01014757">
    <property type="protein sequence ID" value="MBW78935.1"/>
    <property type="molecule type" value="Transcribed_RNA"/>
</dbReference>